<dbReference type="Proteomes" id="UP001141552">
    <property type="component" value="Unassembled WGS sequence"/>
</dbReference>
<name>A0A9Q0FD20_9ROSI</name>
<reference evidence="5" key="2">
    <citation type="journal article" date="2023" name="Plants (Basel)">
        <title>Annotation of the Turnera subulata (Passifloraceae) Draft Genome Reveals the S-Locus Evolved after the Divergence of Turneroideae from Passifloroideae in a Stepwise Manner.</title>
        <authorList>
            <person name="Henning P.M."/>
            <person name="Roalson E.H."/>
            <person name="Mir W."/>
            <person name="McCubbin A.G."/>
            <person name="Shore J.S."/>
        </authorList>
    </citation>
    <scope>NUCLEOTIDE SEQUENCE</scope>
    <source>
        <strain evidence="5">F60SS</strain>
    </source>
</reference>
<keyword evidence="3" id="KW-0804">Transcription</keyword>
<dbReference type="PANTHER" id="PTHR33124">
    <property type="entry name" value="TRANSCRIPTION FACTOR IBH1-LIKE 1"/>
    <property type="match status" value="1"/>
</dbReference>
<keyword evidence="2" id="KW-0805">Transcription regulation</keyword>
<dbReference type="PANTHER" id="PTHR33124:SF39">
    <property type="entry name" value="TRANSCRIPTION FACTOR UPBEAT1"/>
    <property type="match status" value="1"/>
</dbReference>
<dbReference type="AlphaFoldDB" id="A0A9Q0FD20"/>
<protein>
    <recommendedName>
        <fullName evidence="7">BHLH domain-containing protein</fullName>
    </recommendedName>
</protein>
<evidence type="ECO:0000256" key="1">
    <source>
        <dbReference type="ARBA" id="ARBA00004123"/>
    </source>
</evidence>
<dbReference type="GO" id="GO:0006355">
    <property type="term" value="P:regulation of DNA-templated transcription"/>
    <property type="evidence" value="ECO:0007669"/>
    <property type="project" value="InterPro"/>
</dbReference>
<evidence type="ECO:0000313" key="6">
    <source>
        <dbReference type="Proteomes" id="UP001141552"/>
    </source>
</evidence>
<evidence type="ECO:0000256" key="4">
    <source>
        <dbReference type="ARBA" id="ARBA00023242"/>
    </source>
</evidence>
<dbReference type="GO" id="GO:0005634">
    <property type="term" value="C:nucleus"/>
    <property type="evidence" value="ECO:0007669"/>
    <property type="project" value="UniProtKB-SubCell"/>
</dbReference>
<dbReference type="OrthoDB" id="1935502at2759"/>
<comment type="subcellular location">
    <subcellularLocation>
        <location evidence="1">Nucleus</location>
    </subcellularLocation>
</comment>
<reference evidence="5" key="1">
    <citation type="submission" date="2022-02" db="EMBL/GenBank/DDBJ databases">
        <authorList>
            <person name="Henning P.M."/>
            <person name="McCubbin A.G."/>
            <person name="Shore J.S."/>
        </authorList>
    </citation>
    <scope>NUCLEOTIDE SEQUENCE</scope>
    <source>
        <strain evidence="5">F60SS</strain>
        <tissue evidence="5">Leaves</tissue>
    </source>
</reference>
<keyword evidence="6" id="KW-1185">Reference proteome</keyword>
<accession>A0A9Q0FD20</accession>
<organism evidence="5 6">
    <name type="scientific">Turnera subulata</name>
    <dbReference type="NCBI Taxonomy" id="218843"/>
    <lineage>
        <taxon>Eukaryota</taxon>
        <taxon>Viridiplantae</taxon>
        <taxon>Streptophyta</taxon>
        <taxon>Embryophyta</taxon>
        <taxon>Tracheophyta</taxon>
        <taxon>Spermatophyta</taxon>
        <taxon>Magnoliopsida</taxon>
        <taxon>eudicotyledons</taxon>
        <taxon>Gunneridae</taxon>
        <taxon>Pentapetalae</taxon>
        <taxon>rosids</taxon>
        <taxon>fabids</taxon>
        <taxon>Malpighiales</taxon>
        <taxon>Passifloraceae</taxon>
        <taxon>Turnera</taxon>
    </lineage>
</organism>
<dbReference type="EMBL" id="JAKUCV010005951">
    <property type="protein sequence ID" value="KAJ4829240.1"/>
    <property type="molecule type" value="Genomic_DNA"/>
</dbReference>
<gene>
    <name evidence="5" type="ORF">Tsubulata_016565</name>
</gene>
<evidence type="ECO:0008006" key="7">
    <source>
        <dbReference type="Google" id="ProtNLM"/>
    </source>
</evidence>
<proteinExistence type="predicted"/>
<dbReference type="CDD" id="cd11444">
    <property type="entry name" value="bHLH_AtIBH1_like"/>
    <property type="match status" value="1"/>
</dbReference>
<evidence type="ECO:0000256" key="2">
    <source>
        <dbReference type="ARBA" id="ARBA00023015"/>
    </source>
</evidence>
<keyword evidence="4" id="KW-0539">Nucleus</keyword>
<evidence type="ECO:0000256" key="3">
    <source>
        <dbReference type="ARBA" id="ARBA00023163"/>
    </source>
</evidence>
<dbReference type="InterPro" id="IPR044549">
    <property type="entry name" value="bHLH_AtIBH1-like"/>
</dbReference>
<sequence length="142" mass="16014">MGIPAHPLAVSLGDMIRGNGGIRQQSNGSSSLLRKFMEAQARRRSQTRRTQEAASWKHGGRVIVRSRRPRRVLMKRRTRLDDSRRVAGGIQRRVKTLKKLIPNSESMGLDGLFRETAEYILSLQMRVKAMQTMVNALAGSDE</sequence>
<dbReference type="InterPro" id="IPR044660">
    <property type="entry name" value="IBH1-like"/>
</dbReference>
<comment type="caution">
    <text evidence="5">The sequence shown here is derived from an EMBL/GenBank/DDBJ whole genome shotgun (WGS) entry which is preliminary data.</text>
</comment>
<evidence type="ECO:0000313" key="5">
    <source>
        <dbReference type="EMBL" id="KAJ4829240.1"/>
    </source>
</evidence>